<feature type="compositionally biased region" description="Polar residues" evidence="1">
    <location>
        <begin position="451"/>
        <end position="460"/>
    </location>
</feature>
<feature type="region of interest" description="Disordered" evidence="1">
    <location>
        <begin position="263"/>
        <end position="296"/>
    </location>
</feature>
<feature type="compositionally biased region" description="Basic and acidic residues" evidence="1">
    <location>
        <begin position="409"/>
        <end position="420"/>
    </location>
</feature>
<name>A0ABR1NQS4_DIAER</name>
<evidence type="ECO:0000313" key="2">
    <source>
        <dbReference type="EMBL" id="KAK7711642.1"/>
    </source>
</evidence>
<accession>A0ABR1NQS4</accession>
<keyword evidence="3" id="KW-1185">Reference proteome</keyword>
<evidence type="ECO:0000313" key="3">
    <source>
        <dbReference type="Proteomes" id="UP001430848"/>
    </source>
</evidence>
<feature type="compositionally biased region" description="Pro residues" evidence="1">
    <location>
        <begin position="202"/>
        <end position="216"/>
    </location>
</feature>
<organism evidence="2 3">
    <name type="scientific">Diaporthe eres</name>
    <name type="common">Phomopsis oblonga</name>
    <dbReference type="NCBI Taxonomy" id="83184"/>
    <lineage>
        <taxon>Eukaryota</taxon>
        <taxon>Fungi</taxon>
        <taxon>Dikarya</taxon>
        <taxon>Ascomycota</taxon>
        <taxon>Pezizomycotina</taxon>
        <taxon>Sordariomycetes</taxon>
        <taxon>Sordariomycetidae</taxon>
        <taxon>Diaporthales</taxon>
        <taxon>Diaporthaceae</taxon>
        <taxon>Diaporthe</taxon>
        <taxon>Diaporthe eres species complex</taxon>
    </lineage>
</organism>
<feature type="region of interest" description="Disordered" evidence="1">
    <location>
        <begin position="107"/>
        <end position="249"/>
    </location>
</feature>
<sequence length="765" mass="82803">MANVEARSLSSINHIAAHPPQYPINPTERKETLTLYISRVPGCRDIILSTFKPQRKNVGGEDVANSLYYIHLDTDGDDMLAPKGAAAVDSGAPRPSMESTMTQRIARKPLPSTARVPTLQEGPSDVTPGALPDDTVPTNQHSCQPMASYSHDKENVPVGGDAADPFNDGPHMPAQPPPTKLSAIKPQGSVMRKPLGPRPLSTGPPSPGREPPPYEPTAPAGVVKPSTPPTPDETRPDLPPRPALGPLHLDHLPAQTFDDIHETRSPIRSPVRSPGFQSPYAQSRSPSPQSNKKPFTPFSLSIIRRDPSTGHQWNIGKVSSFQSTIIVAQDPQNPDSPKIAQYPKGYPAINVHIETSGYARFRNFPTALPKMSDFPRMSLDSARPGSSGSSARTMKELAASLQAQVEQQKGQDKGQDDTEEGFRRQVAMTYTKTWTSNLKEAFSGKRRDRSSTNTSATDSAYNEPLDPPRAGFHRRQDSGNSTNSNDSMFGSLVPNPANNDANHHHQHPHQHPHHNQHHSQPHSQHQRHGSDMSATATVPAANPMATATTPKPDEPLIPARPGAGLRPKGYTFASPWDGRCDFRTSSNGRALKCHHIRNTHSQGFNPLVAAQALRDAMPESNGGGGGGSGAGGNGRGGRARGMSASLPMGDMGNRVPVSELRFNLPSSDLFNSKEDRDRAVAEMKEGLGRLLVRSPGGHEYDDDDDDKEEPIFDFSGLGKEKAGGGNRGKRAKLGKLLVHDEGLKMLDLVVAANMGIWWQAWERSF</sequence>
<feature type="compositionally biased region" description="Polar residues" evidence="1">
    <location>
        <begin position="136"/>
        <end position="147"/>
    </location>
</feature>
<dbReference type="Proteomes" id="UP001430848">
    <property type="component" value="Unassembled WGS sequence"/>
</dbReference>
<reference evidence="2 3" key="1">
    <citation type="submission" date="2024-02" db="EMBL/GenBank/DDBJ databases">
        <title>De novo assembly and annotation of 12 fungi associated with fruit tree decline syndrome in Ontario, Canada.</title>
        <authorList>
            <person name="Sulman M."/>
            <person name="Ellouze W."/>
            <person name="Ilyukhin E."/>
        </authorList>
    </citation>
    <scope>NUCLEOTIDE SEQUENCE [LARGE SCALE GENOMIC DNA]</scope>
    <source>
        <strain evidence="2 3">M169</strain>
    </source>
</reference>
<evidence type="ECO:0000256" key="1">
    <source>
        <dbReference type="SAM" id="MobiDB-lite"/>
    </source>
</evidence>
<protein>
    <recommendedName>
        <fullName evidence="4">Oxidoreductase-like protein</fullName>
    </recommendedName>
</protein>
<feature type="compositionally biased region" description="Polar residues" evidence="1">
    <location>
        <begin position="478"/>
        <end position="488"/>
    </location>
</feature>
<feature type="region of interest" description="Disordered" evidence="1">
    <location>
        <begin position="375"/>
        <end position="420"/>
    </location>
</feature>
<gene>
    <name evidence="2" type="ORF">SLS63_012596</name>
</gene>
<comment type="caution">
    <text evidence="2">The sequence shown here is derived from an EMBL/GenBank/DDBJ whole genome shotgun (WGS) entry which is preliminary data.</text>
</comment>
<feature type="region of interest" description="Disordered" evidence="1">
    <location>
        <begin position="616"/>
        <end position="640"/>
    </location>
</feature>
<evidence type="ECO:0008006" key="4">
    <source>
        <dbReference type="Google" id="ProtNLM"/>
    </source>
</evidence>
<feature type="compositionally biased region" description="Low complexity" evidence="1">
    <location>
        <begin position="381"/>
        <end position="392"/>
    </location>
</feature>
<feature type="compositionally biased region" description="Polar residues" evidence="1">
    <location>
        <begin position="275"/>
        <end position="293"/>
    </location>
</feature>
<feature type="compositionally biased region" description="Gly residues" evidence="1">
    <location>
        <begin position="621"/>
        <end position="636"/>
    </location>
</feature>
<dbReference type="EMBL" id="JAKNSF020000143">
    <property type="protein sequence ID" value="KAK7711642.1"/>
    <property type="molecule type" value="Genomic_DNA"/>
</dbReference>
<proteinExistence type="predicted"/>
<feature type="compositionally biased region" description="Basic residues" evidence="1">
    <location>
        <begin position="504"/>
        <end position="527"/>
    </location>
</feature>
<feature type="region of interest" description="Disordered" evidence="1">
    <location>
        <begin position="441"/>
        <end position="566"/>
    </location>
</feature>
<feature type="compositionally biased region" description="Low complexity" evidence="1">
    <location>
        <begin position="534"/>
        <end position="550"/>
    </location>
</feature>